<keyword evidence="21" id="KW-0472">Membrane</keyword>
<dbReference type="SUPFAM" id="SSF55874">
    <property type="entry name" value="ATPase domain of HSP90 chaperone/DNA topoisomerase II/histidine kinase"/>
    <property type="match status" value="1"/>
</dbReference>
<comment type="catalytic activity">
    <reaction evidence="1">
        <text>ATP + protein L-histidine = ADP + protein N-phospho-L-histidine.</text>
        <dbReference type="EC" id="2.7.13.3"/>
    </reaction>
</comment>
<dbReference type="Gene3D" id="1.25.40.10">
    <property type="entry name" value="Tetratricopeptide repeat domain"/>
    <property type="match status" value="3"/>
</dbReference>
<dbReference type="GO" id="GO:0046983">
    <property type="term" value="F:protein dimerization activity"/>
    <property type="evidence" value="ECO:0007669"/>
    <property type="project" value="InterPro"/>
</dbReference>
<evidence type="ECO:0000256" key="10">
    <source>
        <dbReference type="ARBA" id="ARBA00022723"/>
    </source>
</evidence>
<dbReference type="GO" id="GO:0005524">
    <property type="term" value="F:ATP binding"/>
    <property type="evidence" value="ECO:0007669"/>
    <property type="project" value="UniProtKB-KW"/>
</dbReference>
<organism evidence="23 24">
    <name type="scientific">Roseivirga seohaensis subsp. aquiponti</name>
    <dbReference type="NCBI Taxonomy" id="1566026"/>
    <lineage>
        <taxon>Bacteria</taxon>
        <taxon>Pseudomonadati</taxon>
        <taxon>Bacteroidota</taxon>
        <taxon>Cytophagia</taxon>
        <taxon>Cytophagales</taxon>
        <taxon>Roseivirgaceae</taxon>
        <taxon>Roseivirga</taxon>
    </lineage>
</organism>
<dbReference type="GO" id="GO:0051539">
    <property type="term" value="F:4 iron, 4 sulfur cluster binding"/>
    <property type="evidence" value="ECO:0007669"/>
    <property type="project" value="UniProtKB-KW"/>
</dbReference>
<evidence type="ECO:0000256" key="11">
    <source>
        <dbReference type="ARBA" id="ARBA00022741"/>
    </source>
</evidence>
<keyword evidence="12" id="KW-0418">Kinase</keyword>
<dbReference type="GO" id="GO:0000155">
    <property type="term" value="F:phosphorelay sensor kinase activity"/>
    <property type="evidence" value="ECO:0007669"/>
    <property type="project" value="InterPro"/>
</dbReference>
<keyword evidence="6" id="KW-0004">4Fe-4S</keyword>
<feature type="coiled-coil region" evidence="20">
    <location>
        <begin position="471"/>
        <end position="507"/>
    </location>
</feature>
<dbReference type="Pfam" id="PF07730">
    <property type="entry name" value="HisKA_3"/>
    <property type="match status" value="1"/>
</dbReference>
<feature type="transmembrane region" description="Helical" evidence="21">
    <location>
        <begin position="507"/>
        <end position="527"/>
    </location>
</feature>
<dbReference type="PATRIC" id="fig|1566026.4.peg.3436"/>
<dbReference type="CDD" id="cd16917">
    <property type="entry name" value="HATPase_UhpB-NarQ-NarX-like"/>
    <property type="match status" value="1"/>
</dbReference>
<evidence type="ECO:0000256" key="14">
    <source>
        <dbReference type="ARBA" id="ARBA00023004"/>
    </source>
</evidence>
<dbReference type="GO" id="GO:0016020">
    <property type="term" value="C:membrane"/>
    <property type="evidence" value="ECO:0007669"/>
    <property type="project" value="InterPro"/>
</dbReference>
<evidence type="ECO:0000256" key="7">
    <source>
        <dbReference type="ARBA" id="ARBA00022490"/>
    </source>
</evidence>
<evidence type="ECO:0000256" key="5">
    <source>
        <dbReference type="ARBA" id="ARBA00017322"/>
    </source>
</evidence>
<keyword evidence="9" id="KW-0808">Transferase</keyword>
<evidence type="ECO:0000313" key="24">
    <source>
        <dbReference type="Proteomes" id="UP000036908"/>
    </source>
</evidence>
<comment type="subcellular location">
    <subcellularLocation>
        <location evidence="3">Cytoplasm</location>
    </subcellularLocation>
</comment>
<dbReference type="Proteomes" id="UP000036908">
    <property type="component" value="Unassembled WGS sequence"/>
</dbReference>
<evidence type="ECO:0000313" key="23">
    <source>
        <dbReference type="EMBL" id="KOF03237.1"/>
    </source>
</evidence>
<evidence type="ECO:0000256" key="16">
    <source>
        <dbReference type="ARBA" id="ARBA00023014"/>
    </source>
</evidence>
<feature type="repeat" description="TPR" evidence="19">
    <location>
        <begin position="260"/>
        <end position="293"/>
    </location>
</feature>
<name>A0A0L8ALZ7_9BACT</name>
<evidence type="ECO:0000256" key="21">
    <source>
        <dbReference type="SAM" id="Phobius"/>
    </source>
</evidence>
<dbReference type="EC" id="2.7.13.3" evidence="4"/>
<keyword evidence="11" id="KW-0547">Nucleotide-binding</keyword>
<evidence type="ECO:0000256" key="20">
    <source>
        <dbReference type="SAM" id="Coils"/>
    </source>
</evidence>
<keyword evidence="20" id="KW-0175">Coiled coil</keyword>
<sequence length="777" mass="88169">MAFFLTFLIEASPYQDQSKITALQAQAEEMGKSNIDSVLLLLKMAENLASPKTLENVQAESEWVKAKTYYALKDYVKSQQYSLTAIQKATNTQNYEVLAKAYNLMGVLEKRNGDLSLAEAHYRKSLENRQMLSDSAGMAKTLQNIANIFRDTGATDSAFIYYQRSIDIKQELKDTVSLGITITNLGVYYSEIGRYEKAIEKYNEANVFHVKTNYQKGIANNFNNIGNCYNNMGFFKLALNFYLKSLVIYRSLEDVKANEASTLHNIGLLYKRLSDLPLALEYFDKSLAIYESLDSEIDKAQVYLSMADVYLLQNSPGEALEYLKLSEEIYTDRNRTRDLAMVQHGYGIAYKQLNEYDKAKAYYQESILRKEELKDSDALGQTYNSLAIANYDTKEYAEALRNYQKAYDIGKELKLPSLIRRSLLGLSEVNQALGRSSKAYDYRLQYEVVKDSLDNVEKASQLAEIREIYESEKKDKQISQLELENEVVNAKSEANAALAQKEAANKLVFIILAIALFVLVLIFYFYFRQRLVLTKLKINEEKESRNKEVNQLMIQQQTKTLEAMVEGQEQERKRIAKELHDHFGSLMATVKVNLTTVAANKQITPESEQQMQHLAKLVDQACIDIRSLSHSMHVGISEAFGLVPALKDLTNSISQSGKIQVSFHSSNCAEKLDSTIEITAYRVIQELVSNVLKHAKATKLTIQLTCLEDIINIIVEDNGRGFDADFLIKNSQGMGLKSLQERITELHGEFEVDSRPEKGTTVIIDLPISIEQTLLKV</sequence>
<dbReference type="InterPro" id="IPR019734">
    <property type="entry name" value="TPR_rpt"/>
</dbReference>
<dbReference type="InterPro" id="IPR036890">
    <property type="entry name" value="HATPase_C_sf"/>
</dbReference>
<dbReference type="InterPro" id="IPR004358">
    <property type="entry name" value="Sig_transdc_His_kin-like_C"/>
</dbReference>
<comment type="caution">
    <text evidence="23">The sequence shown here is derived from an EMBL/GenBank/DDBJ whole genome shotgun (WGS) entry which is preliminary data.</text>
</comment>
<comment type="cofactor">
    <cofactor evidence="2">
        <name>[4Fe-4S] cluster</name>
        <dbReference type="ChEBI" id="CHEBI:49883"/>
    </cofactor>
</comment>
<evidence type="ECO:0000256" key="8">
    <source>
        <dbReference type="ARBA" id="ARBA00022553"/>
    </source>
</evidence>
<evidence type="ECO:0000259" key="22">
    <source>
        <dbReference type="PROSITE" id="PS50109"/>
    </source>
</evidence>
<dbReference type="SUPFAM" id="SSF48452">
    <property type="entry name" value="TPR-like"/>
    <property type="match status" value="3"/>
</dbReference>
<keyword evidence="24" id="KW-1185">Reference proteome</keyword>
<keyword evidence="10" id="KW-0479">Metal-binding</keyword>
<evidence type="ECO:0000256" key="13">
    <source>
        <dbReference type="ARBA" id="ARBA00022840"/>
    </source>
</evidence>
<keyword evidence="21" id="KW-0812">Transmembrane</keyword>
<keyword evidence="7" id="KW-0963">Cytoplasm</keyword>
<accession>A0A0L8ALZ7</accession>
<dbReference type="Pfam" id="PF13181">
    <property type="entry name" value="TPR_8"/>
    <property type="match status" value="1"/>
</dbReference>
<comment type="function">
    <text evidence="17">Member of the two-component regulatory system NreB/NreC involved in the control of dissimilatory nitrate/nitrite reduction in response to oxygen. NreB functions as a direct oxygen sensor histidine kinase which is autophosphorylated, in the absence of oxygen, probably at the conserved histidine residue, and transfers its phosphate group probably to a conserved aspartate residue of NreC. NreB/NreC activates the expression of the nitrate (narGHJI) and nitrite (nir) reductase operons, as well as the putative nitrate transporter gene narT.</text>
</comment>
<dbReference type="InterPro" id="IPR003594">
    <property type="entry name" value="HATPase_dom"/>
</dbReference>
<dbReference type="PRINTS" id="PR00344">
    <property type="entry name" value="BCTRLSENSOR"/>
</dbReference>
<dbReference type="PANTHER" id="PTHR24421:SF10">
    <property type="entry name" value="NITRATE_NITRITE SENSOR PROTEIN NARQ"/>
    <property type="match status" value="1"/>
</dbReference>
<dbReference type="InterPro" id="IPR011712">
    <property type="entry name" value="Sig_transdc_His_kin_sub3_dim/P"/>
</dbReference>
<dbReference type="InterPro" id="IPR011990">
    <property type="entry name" value="TPR-like_helical_dom_sf"/>
</dbReference>
<proteinExistence type="predicted"/>
<evidence type="ECO:0000256" key="1">
    <source>
        <dbReference type="ARBA" id="ARBA00000085"/>
    </source>
</evidence>
<evidence type="ECO:0000256" key="12">
    <source>
        <dbReference type="ARBA" id="ARBA00022777"/>
    </source>
</evidence>
<feature type="repeat" description="TPR" evidence="19">
    <location>
        <begin position="380"/>
        <end position="413"/>
    </location>
</feature>
<dbReference type="PROSITE" id="PS50005">
    <property type="entry name" value="TPR"/>
    <property type="match status" value="2"/>
</dbReference>
<feature type="domain" description="Histidine kinase" evidence="22">
    <location>
        <begin position="574"/>
        <end position="770"/>
    </location>
</feature>
<evidence type="ECO:0000256" key="2">
    <source>
        <dbReference type="ARBA" id="ARBA00001966"/>
    </source>
</evidence>
<dbReference type="Pfam" id="PF02518">
    <property type="entry name" value="HATPase_c"/>
    <property type="match status" value="1"/>
</dbReference>
<dbReference type="InterPro" id="IPR005467">
    <property type="entry name" value="His_kinase_dom"/>
</dbReference>
<dbReference type="PROSITE" id="PS50109">
    <property type="entry name" value="HIS_KIN"/>
    <property type="match status" value="1"/>
</dbReference>
<evidence type="ECO:0000256" key="15">
    <source>
        <dbReference type="ARBA" id="ARBA00023012"/>
    </source>
</evidence>
<dbReference type="Gene3D" id="3.30.565.10">
    <property type="entry name" value="Histidine kinase-like ATPase, C-terminal domain"/>
    <property type="match status" value="1"/>
</dbReference>
<reference evidence="24" key="1">
    <citation type="submission" date="2014-11" db="EMBL/GenBank/DDBJ databases">
        <title>Genome sequencing of Roseivirga sp. D-25.</title>
        <authorList>
            <person name="Selvaratnam C."/>
            <person name="Thevarajoo S."/>
            <person name="Goh K.M."/>
            <person name="Eee R."/>
            <person name="Chan K.-G."/>
            <person name="Chong C.S."/>
        </authorList>
    </citation>
    <scope>NUCLEOTIDE SEQUENCE [LARGE SCALE GENOMIC DNA]</scope>
    <source>
        <strain evidence="24">D-25</strain>
    </source>
</reference>
<keyword evidence="8" id="KW-0597">Phosphoprotein</keyword>
<evidence type="ECO:0000256" key="18">
    <source>
        <dbReference type="ARBA" id="ARBA00030800"/>
    </source>
</evidence>
<evidence type="ECO:0000256" key="9">
    <source>
        <dbReference type="ARBA" id="ARBA00022679"/>
    </source>
</evidence>
<protein>
    <recommendedName>
        <fullName evidence="5">Oxygen sensor histidine kinase NreB</fullName>
        <ecNumber evidence="4">2.7.13.3</ecNumber>
    </recommendedName>
    <alternativeName>
        <fullName evidence="18">Nitrogen regulation protein B</fullName>
    </alternativeName>
</protein>
<evidence type="ECO:0000256" key="6">
    <source>
        <dbReference type="ARBA" id="ARBA00022485"/>
    </source>
</evidence>
<keyword evidence="13" id="KW-0067">ATP-binding</keyword>
<keyword evidence="14" id="KW-0408">Iron</keyword>
<evidence type="ECO:0000256" key="3">
    <source>
        <dbReference type="ARBA" id="ARBA00004496"/>
    </source>
</evidence>
<evidence type="ECO:0000256" key="19">
    <source>
        <dbReference type="PROSITE-ProRule" id="PRU00339"/>
    </source>
</evidence>
<dbReference type="SMART" id="SM00387">
    <property type="entry name" value="HATPase_c"/>
    <property type="match status" value="1"/>
</dbReference>
<feature type="coiled-coil region" evidence="20">
    <location>
        <begin position="539"/>
        <end position="578"/>
    </location>
</feature>
<dbReference type="Gene3D" id="1.20.5.1930">
    <property type="match status" value="1"/>
</dbReference>
<evidence type="ECO:0000256" key="4">
    <source>
        <dbReference type="ARBA" id="ARBA00012438"/>
    </source>
</evidence>
<evidence type="ECO:0000256" key="17">
    <source>
        <dbReference type="ARBA" id="ARBA00024827"/>
    </source>
</evidence>
<keyword evidence="21" id="KW-1133">Transmembrane helix</keyword>
<dbReference type="AlphaFoldDB" id="A0A0L8ALZ7"/>
<dbReference type="EMBL" id="JSVA01000008">
    <property type="protein sequence ID" value="KOF03237.1"/>
    <property type="molecule type" value="Genomic_DNA"/>
</dbReference>
<gene>
    <name evidence="23" type="ORF">OB69_08010</name>
</gene>
<dbReference type="Pfam" id="PF13424">
    <property type="entry name" value="TPR_12"/>
    <property type="match status" value="3"/>
</dbReference>
<keyword evidence="15" id="KW-0902">Two-component regulatory system</keyword>
<dbReference type="SMART" id="SM00028">
    <property type="entry name" value="TPR"/>
    <property type="match status" value="8"/>
</dbReference>
<dbReference type="PANTHER" id="PTHR24421">
    <property type="entry name" value="NITRATE/NITRITE SENSOR PROTEIN NARX-RELATED"/>
    <property type="match status" value="1"/>
</dbReference>
<dbReference type="InterPro" id="IPR050482">
    <property type="entry name" value="Sensor_HK_TwoCompSys"/>
</dbReference>
<keyword evidence="16" id="KW-0411">Iron-sulfur</keyword>
<dbReference type="GO" id="GO:0005737">
    <property type="term" value="C:cytoplasm"/>
    <property type="evidence" value="ECO:0007669"/>
    <property type="project" value="UniProtKB-SubCell"/>
</dbReference>
<keyword evidence="19" id="KW-0802">TPR repeat</keyword>
<dbReference type="GO" id="GO:0046872">
    <property type="term" value="F:metal ion binding"/>
    <property type="evidence" value="ECO:0007669"/>
    <property type="project" value="UniProtKB-KW"/>
</dbReference>